<dbReference type="Proteomes" id="UP000198915">
    <property type="component" value="Unassembled WGS sequence"/>
</dbReference>
<gene>
    <name evidence="3" type="ORF">SAMN05518846_12732</name>
</gene>
<feature type="transmembrane region" description="Helical" evidence="1">
    <location>
        <begin position="43"/>
        <end position="61"/>
    </location>
</feature>
<keyword evidence="1" id="KW-1133">Transmembrane helix</keyword>
<name>A0A1I4DZH7_9BACL</name>
<evidence type="ECO:0000259" key="2">
    <source>
        <dbReference type="Pfam" id="PF07331"/>
    </source>
</evidence>
<evidence type="ECO:0000313" key="3">
    <source>
        <dbReference type="EMBL" id="SFK98974.1"/>
    </source>
</evidence>
<organism evidence="3 4">
    <name type="scientific">Brevibacillus centrosporus</name>
    <dbReference type="NCBI Taxonomy" id="54910"/>
    <lineage>
        <taxon>Bacteria</taxon>
        <taxon>Bacillati</taxon>
        <taxon>Bacillota</taxon>
        <taxon>Bacilli</taxon>
        <taxon>Bacillales</taxon>
        <taxon>Paenibacillaceae</taxon>
        <taxon>Brevibacillus</taxon>
    </lineage>
</organism>
<dbReference type="RefSeq" id="WP_092277165.1">
    <property type="nucleotide sequence ID" value="NZ_BJOE01000039.1"/>
</dbReference>
<keyword evidence="1" id="KW-0472">Membrane</keyword>
<dbReference type="STRING" id="1884381.SAMN05518846_12732"/>
<sequence length="162" mass="18435">MIRPRNLPDLIASLLCIAFGFIVSREAYRLESYAGSVYVGDHTLPFLLAIVFVVLGAALLFQSFRAKIGEGEGAAHDPESLAGNREISRLILCFVTLFLYVWLLDWFGYVLATLLASFVLFRLIGFYRWLTSLFFSILLTGCLYVVFIYWLQITFSRGSFFD</sequence>
<proteinExistence type="predicted"/>
<reference evidence="4" key="1">
    <citation type="submission" date="2016-10" db="EMBL/GenBank/DDBJ databases">
        <authorList>
            <person name="Varghese N."/>
            <person name="Submissions S."/>
        </authorList>
    </citation>
    <scope>NUCLEOTIDE SEQUENCE [LARGE SCALE GENOMIC DNA]</scope>
    <source>
        <strain evidence="4">OK042</strain>
    </source>
</reference>
<protein>
    <submittedName>
        <fullName evidence="3">Tripartite tricarboxylate transporter TctB family protein</fullName>
    </submittedName>
</protein>
<dbReference type="EMBL" id="FORT01000027">
    <property type="protein sequence ID" value="SFK98974.1"/>
    <property type="molecule type" value="Genomic_DNA"/>
</dbReference>
<feature type="domain" description="DUF1468" evidence="2">
    <location>
        <begin position="11"/>
        <end position="154"/>
    </location>
</feature>
<keyword evidence="4" id="KW-1185">Reference proteome</keyword>
<evidence type="ECO:0000256" key="1">
    <source>
        <dbReference type="SAM" id="Phobius"/>
    </source>
</evidence>
<dbReference type="InterPro" id="IPR009936">
    <property type="entry name" value="DUF1468"/>
</dbReference>
<dbReference type="AlphaFoldDB" id="A0A1I4DZH7"/>
<accession>A0A1I4DZH7</accession>
<evidence type="ECO:0000313" key="4">
    <source>
        <dbReference type="Proteomes" id="UP000198915"/>
    </source>
</evidence>
<feature type="transmembrane region" description="Helical" evidence="1">
    <location>
        <begin position="126"/>
        <end position="151"/>
    </location>
</feature>
<feature type="transmembrane region" description="Helical" evidence="1">
    <location>
        <begin position="90"/>
        <end position="120"/>
    </location>
</feature>
<keyword evidence="1" id="KW-0812">Transmembrane</keyword>
<dbReference type="Pfam" id="PF07331">
    <property type="entry name" value="TctB"/>
    <property type="match status" value="1"/>
</dbReference>